<evidence type="ECO:0000259" key="5">
    <source>
        <dbReference type="PROSITE" id="PS50865"/>
    </source>
</evidence>
<dbReference type="InterPro" id="IPR002893">
    <property type="entry name" value="Znf_MYND"/>
</dbReference>
<reference evidence="6" key="1">
    <citation type="submission" date="2023-03" db="EMBL/GenBank/DDBJ databases">
        <title>Massive genome expansion in bonnet fungi (Mycena s.s.) driven by repeated elements and novel gene families across ecological guilds.</title>
        <authorList>
            <consortium name="Lawrence Berkeley National Laboratory"/>
            <person name="Harder C.B."/>
            <person name="Miyauchi S."/>
            <person name="Viragh M."/>
            <person name="Kuo A."/>
            <person name="Thoen E."/>
            <person name="Andreopoulos B."/>
            <person name="Lu D."/>
            <person name="Skrede I."/>
            <person name="Drula E."/>
            <person name="Henrissat B."/>
            <person name="Morin E."/>
            <person name="Kohler A."/>
            <person name="Barry K."/>
            <person name="LaButti K."/>
            <person name="Morin E."/>
            <person name="Salamov A."/>
            <person name="Lipzen A."/>
            <person name="Mereny Z."/>
            <person name="Hegedus B."/>
            <person name="Baldrian P."/>
            <person name="Stursova M."/>
            <person name="Weitz H."/>
            <person name="Taylor A."/>
            <person name="Grigoriev I.V."/>
            <person name="Nagy L.G."/>
            <person name="Martin F."/>
            <person name="Kauserud H."/>
        </authorList>
    </citation>
    <scope>NUCLEOTIDE SEQUENCE</scope>
    <source>
        <strain evidence="6">9284</strain>
    </source>
</reference>
<keyword evidence="2 4" id="KW-0863">Zinc-finger</keyword>
<dbReference type="Pfam" id="PF01753">
    <property type="entry name" value="zf-MYND"/>
    <property type="match status" value="1"/>
</dbReference>
<accession>A0AAD7B989</accession>
<protein>
    <recommendedName>
        <fullName evidence="5">MYND-type domain-containing protein</fullName>
    </recommendedName>
</protein>
<evidence type="ECO:0000313" key="7">
    <source>
        <dbReference type="Proteomes" id="UP001221142"/>
    </source>
</evidence>
<dbReference type="Gene3D" id="6.10.140.2220">
    <property type="match status" value="1"/>
</dbReference>
<proteinExistence type="predicted"/>
<keyword evidence="3" id="KW-0862">Zinc</keyword>
<evidence type="ECO:0000256" key="4">
    <source>
        <dbReference type="PROSITE-ProRule" id="PRU00134"/>
    </source>
</evidence>
<keyword evidence="1" id="KW-0479">Metal-binding</keyword>
<comment type="caution">
    <text evidence="6">The sequence shown here is derived from an EMBL/GenBank/DDBJ whole genome shotgun (WGS) entry which is preliminary data.</text>
</comment>
<organism evidence="6 7">
    <name type="scientific">Roridomyces roridus</name>
    <dbReference type="NCBI Taxonomy" id="1738132"/>
    <lineage>
        <taxon>Eukaryota</taxon>
        <taxon>Fungi</taxon>
        <taxon>Dikarya</taxon>
        <taxon>Basidiomycota</taxon>
        <taxon>Agaricomycotina</taxon>
        <taxon>Agaricomycetes</taxon>
        <taxon>Agaricomycetidae</taxon>
        <taxon>Agaricales</taxon>
        <taxon>Marasmiineae</taxon>
        <taxon>Mycenaceae</taxon>
        <taxon>Roridomyces</taxon>
    </lineage>
</organism>
<dbReference type="EMBL" id="JARKIF010000027">
    <property type="protein sequence ID" value="KAJ7614016.1"/>
    <property type="molecule type" value="Genomic_DNA"/>
</dbReference>
<evidence type="ECO:0000256" key="2">
    <source>
        <dbReference type="ARBA" id="ARBA00022771"/>
    </source>
</evidence>
<dbReference type="GO" id="GO:0008270">
    <property type="term" value="F:zinc ion binding"/>
    <property type="evidence" value="ECO:0007669"/>
    <property type="project" value="UniProtKB-KW"/>
</dbReference>
<dbReference type="AlphaFoldDB" id="A0AAD7B989"/>
<evidence type="ECO:0000313" key="6">
    <source>
        <dbReference type="EMBL" id="KAJ7614016.1"/>
    </source>
</evidence>
<dbReference type="Proteomes" id="UP001221142">
    <property type="component" value="Unassembled WGS sequence"/>
</dbReference>
<feature type="domain" description="MYND-type" evidence="5">
    <location>
        <begin position="433"/>
        <end position="472"/>
    </location>
</feature>
<evidence type="ECO:0000256" key="3">
    <source>
        <dbReference type="ARBA" id="ARBA00022833"/>
    </source>
</evidence>
<name>A0AAD7B989_9AGAR</name>
<evidence type="ECO:0000256" key="1">
    <source>
        <dbReference type="ARBA" id="ARBA00022723"/>
    </source>
</evidence>
<sequence length="607" mass="66805">MAQSVAAATRNLISSERYYSPRRRASTSDALILLLAELIRAFEACTVVDFDPAQCVDALIPYYAPVEMQYGDAVPEETATDVYQTRLSGAALTTLACIVRKLSAPSFRLLILGKLRECWTTLCMGLLFYARVLYRQGEPAPAIENESPGHTFTAIVTVLQIYAGEESLLALVRNTPEALALIFNLWVFEIKHPHLSTQLAEMFPESFKPTAAVLLLVTRKDPADHGPKLVEALASDQRGSAFVPLEHMRRSILSIYQYGEIPADAMHAHLFHLTALHTTAAHHLLLQDSVRIVTEALMAVTSQPFDSATAQGTTRCIRGMCAYLCKYVAGGGLVSLNQSLESGLLVGLLKAHPWLKSQSSTALHEEAAALLTVHLPPYLIYISVLRQAHQSIHLIQEYILKNNIEESFLQKWHIFEAHVHATSKLAIGNEFVETTCECTIHKAVLRCSTCWEAAYCSQQCQIVAWNAHRLPCAKKQAARQAGILPDLSSEDTQFALRVAQNDFEKHKLTVCDKWIESGTLPLVAGIDYTVFPPVVSTNSEAIPAEVKAKMASDAAIYTVFPKGSGGRECYMCDLGLTHAPGEPDGKTIKVVVQVVKAQRVPAFLRID</sequence>
<dbReference type="PROSITE" id="PS50865">
    <property type="entry name" value="ZF_MYND_2"/>
    <property type="match status" value="1"/>
</dbReference>
<keyword evidence="7" id="KW-1185">Reference proteome</keyword>
<dbReference type="SUPFAM" id="SSF144232">
    <property type="entry name" value="HIT/MYND zinc finger-like"/>
    <property type="match status" value="1"/>
</dbReference>
<gene>
    <name evidence="6" type="ORF">FB45DRAFT_260693</name>
</gene>